<dbReference type="EMBL" id="NNRU01000002">
    <property type="protein sequence ID" value="RFT29589.1"/>
    <property type="molecule type" value="Genomic_DNA"/>
</dbReference>
<dbReference type="Proteomes" id="UP000258379">
    <property type="component" value="Unassembled WGS sequence"/>
</dbReference>
<protein>
    <submittedName>
        <fullName evidence="1">Glycogen debranching enzyme</fullName>
    </submittedName>
</protein>
<sequence length="146" mass="16977">LIHLRLDHPVLHRRRFFTGREPGDDVSEIPQVEWFDHTGSVMDMEAWSNTHALSVMIYLNGSDIPETDWYGSRMVDNDFLLIFNAHYEPITFTLPDKNYGEKWTLVVDTHNPKGPQLHYESGFNIVAQSRSFLLLMSENQEENNLA</sequence>
<dbReference type="AlphaFoldDB" id="A0A3E2CCW2"/>
<gene>
    <name evidence="1" type="ORF">CG405_02285</name>
</gene>
<organism evidence="1 2">
    <name type="scientific">Gardnerella vaginalis</name>
    <dbReference type="NCBI Taxonomy" id="2702"/>
    <lineage>
        <taxon>Bacteria</taxon>
        <taxon>Bacillati</taxon>
        <taxon>Actinomycetota</taxon>
        <taxon>Actinomycetes</taxon>
        <taxon>Bifidobacteriales</taxon>
        <taxon>Bifidobacteriaceae</taxon>
        <taxon>Gardnerella</taxon>
    </lineage>
</organism>
<name>A0A3E2CCW2_GARVA</name>
<evidence type="ECO:0000313" key="2">
    <source>
        <dbReference type="Proteomes" id="UP000258379"/>
    </source>
</evidence>
<dbReference type="Gene3D" id="2.60.40.1180">
    <property type="entry name" value="Golgi alpha-mannosidase II"/>
    <property type="match status" value="1"/>
</dbReference>
<comment type="caution">
    <text evidence="1">The sequence shown here is derived from an EMBL/GenBank/DDBJ whole genome shotgun (WGS) entry which is preliminary data.</text>
</comment>
<accession>A0A3E2CCW2</accession>
<dbReference type="SUPFAM" id="SSF51011">
    <property type="entry name" value="Glycosyl hydrolase domain"/>
    <property type="match status" value="1"/>
</dbReference>
<feature type="non-terminal residue" evidence="1">
    <location>
        <position position="1"/>
    </location>
</feature>
<evidence type="ECO:0000313" key="1">
    <source>
        <dbReference type="EMBL" id="RFT29589.1"/>
    </source>
</evidence>
<reference evidence="1 2" key="1">
    <citation type="submission" date="2017-07" db="EMBL/GenBank/DDBJ databases">
        <title>A comparative genomics approach to explaining the enigmatic role of Gardnerella vaginalis in the vaginal microbiome.</title>
        <authorList>
            <person name="Vancuren S.J."/>
            <person name="Hill J.E."/>
        </authorList>
    </citation>
    <scope>NUCLEOTIDE SEQUENCE [LARGE SCALE GENOMIC DNA]</scope>
    <source>
        <strain evidence="1 2">WP023</strain>
    </source>
</reference>
<proteinExistence type="predicted"/>
<dbReference type="InterPro" id="IPR013780">
    <property type="entry name" value="Glyco_hydro_b"/>
</dbReference>